<gene>
    <name evidence="2" type="ORF">GCM10022419_135060</name>
</gene>
<feature type="domain" description="Aminoglycoside phosphotransferase" evidence="1">
    <location>
        <begin position="28"/>
        <end position="271"/>
    </location>
</feature>
<organism evidence="2 3">
    <name type="scientific">Nonomuraea rosea</name>
    <dbReference type="NCBI Taxonomy" id="638574"/>
    <lineage>
        <taxon>Bacteria</taxon>
        <taxon>Bacillati</taxon>
        <taxon>Actinomycetota</taxon>
        <taxon>Actinomycetes</taxon>
        <taxon>Streptosporangiales</taxon>
        <taxon>Streptosporangiaceae</taxon>
        <taxon>Nonomuraea</taxon>
    </lineage>
</organism>
<protein>
    <recommendedName>
        <fullName evidence="1">Aminoglycoside phosphotransferase domain-containing protein</fullName>
    </recommendedName>
</protein>
<dbReference type="Gene3D" id="3.90.1200.10">
    <property type="match status" value="1"/>
</dbReference>
<dbReference type="Pfam" id="PF01636">
    <property type="entry name" value="APH"/>
    <property type="match status" value="1"/>
</dbReference>
<evidence type="ECO:0000313" key="2">
    <source>
        <dbReference type="EMBL" id="GAA3626583.1"/>
    </source>
</evidence>
<dbReference type="Proteomes" id="UP001500630">
    <property type="component" value="Unassembled WGS sequence"/>
</dbReference>
<dbReference type="EMBL" id="BAABDQ010000086">
    <property type="protein sequence ID" value="GAA3626583.1"/>
    <property type="molecule type" value="Genomic_DNA"/>
</dbReference>
<accession>A0ABP7A7V8</accession>
<sequence length="336" mass="37650">MTAEITAVARAASFLTSEYNIVPSSVIPAGVGVESEVWRIARHHAPSLCLKWFRGPADRTVVERTVVMDLLARRGLPFPRIHRTRSGDVISTLEGRAVVVVSWIDGSILDELCETSAKAAGAILAKIHDALAEERPSATTSLPSWQTNDVEDMIDRCRRLRARIRRLEERSVLDDKIDRALAERIVILQEADDLRRGLPEIALEPLHFDYTRPNLLFQESSLTGVLDLKGVPGYATWELGRIAFEPKTMVARRDWLDVALAAISAYQAYRRRADIVAVARMTVLYNLFSLWGVANRYEGHNSVIPTNYEDYWLDRHASISTLMASLEEVEAAIANC</sequence>
<evidence type="ECO:0000313" key="3">
    <source>
        <dbReference type="Proteomes" id="UP001500630"/>
    </source>
</evidence>
<evidence type="ECO:0000259" key="1">
    <source>
        <dbReference type="Pfam" id="PF01636"/>
    </source>
</evidence>
<dbReference type="Gene3D" id="3.30.200.20">
    <property type="entry name" value="Phosphorylase Kinase, domain 1"/>
    <property type="match status" value="1"/>
</dbReference>
<dbReference type="SUPFAM" id="SSF56112">
    <property type="entry name" value="Protein kinase-like (PK-like)"/>
    <property type="match status" value="1"/>
</dbReference>
<dbReference type="InterPro" id="IPR011009">
    <property type="entry name" value="Kinase-like_dom_sf"/>
</dbReference>
<dbReference type="RefSeq" id="WP_345581017.1">
    <property type="nucleotide sequence ID" value="NZ_BAABDQ010000086.1"/>
</dbReference>
<name>A0ABP7A7V8_9ACTN</name>
<keyword evidence="3" id="KW-1185">Reference proteome</keyword>
<proteinExistence type="predicted"/>
<comment type="caution">
    <text evidence="2">The sequence shown here is derived from an EMBL/GenBank/DDBJ whole genome shotgun (WGS) entry which is preliminary data.</text>
</comment>
<dbReference type="InterPro" id="IPR002575">
    <property type="entry name" value="Aminoglycoside_PTrfase"/>
</dbReference>
<reference evidence="3" key="1">
    <citation type="journal article" date="2019" name="Int. J. Syst. Evol. Microbiol.">
        <title>The Global Catalogue of Microorganisms (GCM) 10K type strain sequencing project: providing services to taxonomists for standard genome sequencing and annotation.</title>
        <authorList>
            <consortium name="The Broad Institute Genomics Platform"/>
            <consortium name="The Broad Institute Genome Sequencing Center for Infectious Disease"/>
            <person name="Wu L."/>
            <person name="Ma J."/>
        </authorList>
    </citation>
    <scope>NUCLEOTIDE SEQUENCE [LARGE SCALE GENOMIC DNA]</scope>
    <source>
        <strain evidence="3">JCM 17326</strain>
    </source>
</reference>